<accession>A0A5B8G8V7</accession>
<evidence type="ECO:0000256" key="1">
    <source>
        <dbReference type="ARBA" id="ARBA00004903"/>
    </source>
</evidence>
<dbReference type="GO" id="GO:0004146">
    <property type="term" value="F:dihydrofolate reductase activity"/>
    <property type="evidence" value="ECO:0007669"/>
    <property type="project" value="UniProtKB-EC"/>
</dbReference>
<evidence type="ECO:0000313" key="7">
    <source>
        <dbReference type="EMBL" id="QDQ69218.1"/>
    </source>
</evidence>
<dbReference type="InterPro" id="IPR024072">
    <property type="entry name" value="DHFR-like_dom_sf"/>
</dbReference>
<evidence type="ECO:0000259" key="6">
    <source>
        <dbReference type="PROSITE" id="PS51330"/>
    </source>
</evidence>
<keyword evidence="5 7" id="KW-0560">Oxidoreductase</keyword>
<dbReference type="GO" id="GO:0046655">
    <property type="term" value="P:folic acid metabolic process"/>
    <property type="evidence" value="ECO:0007669"/>
    <property type="project" value="TreeGrafter"/>
</dbReference>
<dbReference type="GeneID" id="80540350"/>
<evidence type="ECO:0000313" key="8">
    <source>
        <dbReference type="Proteomes" id="UP001147731"/>
    </source>
</evidence>
<dbReference type="InterPro" id="IPR001796">
    <property type="entry name" value="DHFR_dom"/>
</dbReference>
<dbReference type="Pfam" id="PF00186">
    <property type="entry name" value="DHFR_1"/>
    <property type="match status" value="1"/>
</dbReference>
<dbReference type="PANTHER" id="PTHR48069">
    <property type="entry name" value="DIHYDROFOLATE REDUCTASE"/>
    <property type="match status" value="1"/>
</dbReference>
<keyword evidence="8" id="KW-1185">Reference proteome</keyword>
<evidence type="ECO:0000256" key="4">
    <source>
        <dbReference type="ARBA" id="ARBA00022857"/>
    </source>
</evidence>
<reference evidence="7" key="1">
    <citation type="journal article" date="2019" name="Emerg. Infect. Dis.">
        <title>Novel Virus Related to Kaposi's Sarcoma-Associated Herpesvirus from Colobus Monkey.</title>
        <authorList>
            <person name="Dhingra A."/>
            <person name="Ganzenmueller T."/>
            <person name="Hage E."/>
            <person name="Suarez N.M."/>
            <person name="Matz-Rensing K."/>
            <person name="Widmer D."/>
            <person name="Pohlmann S."/>
            <person name="Davison A.J."/>
            <person name="Schulz T.F."/>
            <person name="Kaul A."/>
        </authorList>
    </citation>
    <scope>NUCLEOTIDE SEQUENCE</scope>
    <source>
        <strain evidence="7">Hannover</strain>
    </source>
</reference>
<keyword evidence="4" id="KW-0521">NADP</keyword>
<dbReference type="PANTHER" id="PTHR48069:SF3">
    <property type="entry name" value="DIHYDROFOLATE REDUCTASE"/>
    <property type="match status" value="1"/>
</dbReference>
<keyword evidence="3" id="KW-0554">One-carbon metabolism</keyword>
<evidence type="ECO:0000256" key="5">
    <source>
        <dbReference type="ARBA" id="ARBA00023002"/>
    </source>
</evidence>
<dbReference type="GO" id="GO:0046654">
    <property type="term" value="P:tetrahydrofolate biosynthetic process"/>
    <property type="evidence" value="ECO:0007669"/>
    <property type="project" value="InterPro"/>
</dbReference>
<dbReference type="KEGG" id="vg:80540350"/>
<sequence>MLVSMSDEHDRLSEINCVVAVCEGMGICAGGLLPRQRLRGDMTRFYCLTTEAPPGLQNLIIMGRRTWESLPQACRSLAGRINMVLIRALKEPPSGAHFLECYLCFRLFDWRVLCACGRV</sequence>
<dbReference type="InterPro" id="IPR012259">
    <property type="entry name" value="DHFR"/>
</dbReference>
<gene>
    <name evidence="7" type="primary">ORF2</name>
</gene>
<dbReference type="GO" id="GO:0050661">
    <property type="term" value="F:NADP binding"/>
    <property type="evidence" value="ECO:0007669"/>
    <property type="project" value="InterPro"/>
</dbReference>
<evidence type="ECO:0000256" key="2">
    <source>
        <dbReference type="ARBA" id="ARBA00012856"/>
    </source>
</evidence>
<protein>
    <recommendedName>
        <fullName evidence="2">dihydrofolate reductase</fullName>
        <ecNumber evidence="2">1.5.1.3</ecNumber>
    </recommendedName>
</protein>
<dbReference type="Proteomes" id="UP001147731">
    <property type="component" value="Segment"/>
</dbReference>
<evidence type="ECO:0000256" key="3">
    <source>
        <dbReference type="ARBA" id="ARBA00022563"/>
    </source>
</evidence>
<comment type="pathway">
    <text evidence="1">Cofactor biosynthesis; tetrahydrofolate biosynthesis; 5,6,7,8-tetrahydrofolate from 7,8-dihydrofolate: step 1/1.</text>
</comment>
<dbReference type="RefSeq" id="YP_010801638.1">
    <property type="nucleotide sequence ID" value="NC_076967.1"/>
</dbReference>
<dbReference type="GO" id="GO:0006730">
    <property type="term" value="P:one-carbon metabolic process"/>
    <property type="evidence" value="ECO:0007669"/>
    <property type="project" value="UniProtKB-KW"/>
</dbReference>
<dbReference type="PROSITE" id="PS51330">
    <property type="entry name" value="DHFR_2"/>
    <property type="match status" value="1"/>
</dbReference>
<dbReference type="EMBL" id="MH932584">
    <property type="protein sequence ID" value="QDQ69218.1"/>
    <property type="molecule type" value="Genomic_DNA"/>
</dbReference>
<name>A0A5B8G8V7_9GAMA</name>
<dbReference type="GO" id="GO:0046452">
    <property type="term" value="P:dihydrofolate metabolic process"/>
    <property type="evidence" value="ECO:0007669"/>
    <property type="project" value="TreeGrafter"/>
</dbReference>
<organism evidence="7 8">
    <name type="scientific">Colobine gammaherpesvirus 1</name>
    <dbReference type="NCBI Taxonomy" id="2597325"/>
    <lineage>
        <taxon>Viruses</taxon>
        <taxon>Duplodnaviria</taxon>
        <taxon>Heunggongvirae</taxon>
        <taxon>Peploviricota</taxon>
        <taxon>Herviviricetes</taxon>
        <taxon>Herpesvirales</taxon>
        <taxon>Orthoherpesviridae</taxon>
        <taxon>Gammaherpesvirinae</taxon>
        <taxon>Rhadinovirus</taxon>
        <taxon>Rhadinovirus colobinegamma1</taxon>
    </lineage>
</organism>
<dbReference type="Gene3D" id="3.40.430.10">
    <property type="entry name" value="Dihydrofolate Reductase, subunit A"/>
    <property type="match status" value="1"/>
</dbReference>
<proteinExistence type="predicted"/>
<dbReference type="SUPFAM" id="SSF53597">
    <property type="entry name" value="Dihydrofolate reductase-like"/>
    <property type="match status" value="1"/>
</dbReference>
<dbReference type="EC" id="1.5.1.3" evidence="2"/>
<feature type="domain" description="DHFR" evidence="6">
    <location>
        <begin position="14"/>
        <end position="119"/>
    </location>
</feature>